<sequence>MRKLIISDGKIKKEQGEQVTHWSDAYGYYCARQWSITGAKATVTTW</sequence>
<gene>
    <name evidence="1" type="ORF">LCGC14_1725990</name>
</gene>
<dbReference type="AlphaFoldDB" id="A0A0F9JRJ9"/>
<comment type="caution">
    <text evidence="1">The sequence shown here is derived from an EMBL/GenBank/DDBJ whole genome shotgun (WGS) entry which is preliminary data.</text>
</comment>
<dbReference type="EMBL" id="LAZR01015596">
    <property type="protein sequence ID" value="KKM08226.1"/>
    <property type="molecule type" value="Genomic_DNA"/>
</dbReference>
<organism evidence="1">
    <name type="scientific">marine sediment metagenome</name>
    <dbReference type="NCBI Taxonomy" id="412755"/>
    <lineage>
        <taxon>unclassified sequences</taxon>
        <taxon>metagenomes</taxon>
        <taxon>ecological metagenomes</taxon>
    </lineage>
</organism>
<accession>A0A0F9JRJ9</accession>
<evidence type="ECO:0000313" key="1">
    <source>
        <dbReference type="EMBL" id="KKM08226.1"/>
    </source>
</evidence>
<name>A0A0F9JRJ9_9ZZZZ</name>
<protein>
    <submittedName>
        <fullName evidence="1">Uncharacterized protein</fullName>
    </submittedName>
</protein>
<proteinExistence type="predicted"/>
<reference evidence="1" key="1">
    <citation type="journal article" date="2015" name="Nature">
        <title>Complex archaea that bridge the gap between prokaryotes and eukaryotes.</title>
        <authorList>
            <person name="Spang A."/>
            <person name="Saw J.H."/>
            <person name="Jorgensen S.L."/>
            <person name="Zaremba-Niedzwiedzka K."/>
            <person name="Martijn J."/>
            <person name="Lind A.E."/>
            <person name="van Eijk R."/>
            <person name="Schleper C."/>
            <person name="Guy L."/>
            <person name="Ettema T.J."/>
        </authorList>
    </citation>
    <scope>NUCLEOTIDE SEQUENCE</scope>
</reference>